<proteinExistence type="predicted"/>
<evidence type="ECO:0000259" key="1">
    <source>
        <dbReference type="Pfam" id="PF01248"/>
    </source>
</evidence>
<dbReference type="OrthoDB" id="20109at2759"/>
<dbReference type="Pfam" id="PF01248">
    <property type="entry name" value="Ribosomal_L7Ae"/>
    <property type="match status" value="1"/>
</dbReference>
<keyword evidence="3" id="KW-1185">Reference proteome</keyword>
<sequence>MSMPITASRTKSTGEDVSVCGNSFPQQKIRCYEGEVLDRLLTSIKREIATARNSDVSLPEKLWLKQLFSVGVNEITRVLERMPPIPANERSSLSAKMHSARLQVVLIASDCHPRLLTKHLESLAISKKVPIVFVKDKKRGSLRLGELVKLKTAIAIGVKDKGNQFNKFISNGMIHNFE</sequence>
<dbReference type="EMBL" id="MJEQ01037183">
    <property type="protein sequence ID" value="OIT07764.1"/>
    <property type="molecule type" value="Genomic_DNA"/>
</dbReference>
<dbReference type="KEGG" id="nau:109224182"/>
<dbReference type="OMA" id="DCFEGER"/>
<name>A0A1J6IU32_NICAT</name>
<dbReference type="InterPro" id="IPR029064">
    <property type="entry name" value="Ribosomal_eL30-like_sf"/>
</dbReference>
<dbReference type="Proteomes" id="UP000187609">
    <property type="component" value="Unassembled WGS sequence"/>
</dbReference>
<dbReference type="Gene3D" id="3.30.1330.30">
    <property type="match status" value="1"/>
</dbReference>
<dbReference type="SMR" id="A0A1J6IU32"/>
<dbReference type="SUPFAM" id="SSF55315">
    <property type="entry name" value="L30e-like"/>
    <property type="match status" value="1"/>
</dbReference>
<accession>A0A1J6IU32</accession>
<dbReference type="STRING" id="49451.A0A1J6IU32"/>
<reference evidence="2" key="1">
    <citation type="submission" date="2016-11" db="EMBL/GenBank/DDBJ databases">
        <title>The genome of Nicotiana attenuata.</title>
        <authorList>
            <person name="Xu S."/>
            <person name="Brockmoeller T."/>
            <person name="Gaquerel E."/>
            <person name="Navarro A."/>
            <person name="Kuhl H."/>
            <person name="Gase K."/>
            <person name="Ling Z."/>
            <person name="Zhou W."/>
            <person name="Kreitzer C."/>
            <person name="Stanke M."/>
            <person name="Tang H."/>
            <person name="Lyons E."/>
            <person name="Pandey P."/>
            <person name="Pandey S.P."/>
            <person name="Timmermann B."/>
            <person name="Baldwin I.T."/>
        </authorList>
    </citation>
    <scope>NUCLEOTIDE SEQUENCE [LARGE SCALE GENOMIC DNA]</scope>
    <source>
        <strain evidence="2">UT</strain>
    </source>
</reference>
<protein>
    <recommendedName>
        <fullName evidence="1">Ribosomal protein eL8/eL30/eS12/Gadd45 domain-containing protein</fullName>
    </recommendedName>
</protein>
<dbReference type="PANTHER" id="PTHR47903:SF2">
    <property type="entry name" value="OS07G0636400 PROTEIN"/>
    <property type="match status" value="1"/>
</dbReference>
<dbReference type="Gramene" id="OIT07764">
    <property type="protein sequence ID" value="OIT07764"/>
    <property type="gene ID" value="A4A49_03934"/>
</dbReference>
<gene>
    <name evidence="2" type="ORF">A4A49_03934</name>
</gene>
<evidence type="ECO:0000313" key="3">
    <source>
        <dbReference type="Proteomes" id="UP000187609"/>
    </source>
</evidence>
<dbReference type="AlphaFoldDB" id="A0A1J6IU32"/>
<feature type="domain" description="Ribosomal protein eL8/eL30/eS12/Gadd45" evidence="1">
    <location>
        <begin position="98"/>
        <end position="163"/>
    </location>
</feature>
<organism evidence="2 3">
    <name type="scientific">Nicotiana attenuata</name>
    <name type="common">Coyote tobacco</name>
    <dbReference type="NCBI Taxonomy" id="49451"/>
    <lineage>
        <taxon>Eukaryota</taxon>
        <taxon>Viridiplantae</taxon>
        <taxon>Streptophyta</taxon>
        <taxon>Embryophyta</taxon>
        <taxon>Tracheophyta</taxon>
        <taxon>Spermatophyta</taxon>
        <taxon>Magnoliopsida</taxon>
        <taxon>eudicotyledons</taxon>
        <taxon>Gunneridae</taxon>
        <taxon>Pentapetalae</taxon>
        <taxon>asterids</taxon>
        <taxon>lamiids</taxon>
        <taxon>Solanales</taxon>
        <taxon>Solanaceae</taxon>
        <taxon>Nicotianoideae</taxon>
        <taxon>Nicotianeae</taxon>
        <taxon>Nicotiana</taxon>
    </lineage>
</organism>
<dbReference type="PANTHER" id="PTHR47903">
    <property type="entry name" value="OS07G0636400 PROTEIN"/>
    <property type="match status" value="1"/>
</dbReference>
<evidence type="ECO:0000313" key="2">
    <source>
        <dbReference type="EMBL" id="OIT07764.1"/>
    </source>
</evidence>
<dbReference type="InterPro" id="IPR004038">
    <property type="entry name" value="Ribosomal_eL8/eL30/eS12/Gad45"/>
</dbReference>
<comment type="caution">
    <text evidence="2">The sequence shown here is derived from an EMBL/GenBank/DDBJ whole genome shotgun (WGS) entry which is preliminary data.</text>
</comment>